<protein>
    <submittedName>
        <fullName evidence="2">Metallophosphoesterase</fullName>
    </submittedName>
</protein>
<sequence>MLNVFHISDLHFTGSPSGQLRDNALAAARAILQLAQDLRDDGTLSPDACIFFTGDLVQSGGTPEPDQVSDFEALQTEFLQPLQALLNVPPDRVFIVPGNHDLDRNAVVEHERLKQGQYAQSGICEDDVNRDLNSKLSRFFSFVAANGYRSITPAEPRIARYEFNGVPIVCFNGLAGCYSRQGYGDKGELFVLGSELANHIAKIPRNSVVLTHHPLSWYADNCANDLKEFLSTRHCRVLTGHIHDRGLEQTETAKGAFVTIQAGASVEVGVPYQVAVAWLPHSDSAAVRHYAYQTRLGRFELTSPATTKVAPSKSKSFFERSEAFYDPAVLDAAVEGASAISEKELRLATGRGLTSFVPPDISHFPVDQFSGRRTTMAAVESDPNNRVISGEELSGKSSLVHYLSARAARGESKKGRSVPIVLDYRVIEAGHDLEDAVIKQLTALNLTRSQAAYALTLGKVEIYFDNFDPNLSAALSSFHSYFSIYPLVRWTVVTRGDQRFMPSRAPASFPRERITYYQLSETTLPTVIKLIENHESGRSVERPRAVVEQVFRSINNLRAPRTIFYVKSMVDVFLTDASVEPLNRYLLIENLLSERIRGAHKDALPYQPVDMEMLETFIGQVAYRLMERSEPYISKADFYVLVQDFVERKGIQRKRFDADVVLQILTTSFVLREYEFGYGFMMLSIEDYFLAKHMGKDEKFRSYIMSTDGLMIYPSVAEYYVAQNPSDKPRIEQILSLIDDFVAEVAPLLDAIRDSSTAAIAGARPGSVLPLQDELVDMLGQLQAADEPTSLKFDDPSPVGRTKRVRFAIEERGAVFLQLGASILGVTRTLDQAERIEIFKRLRSVLLTSLHALPVIAQHLADGGEVTFRGSTLKADYIGELSVKENRFYLILRGMIYSLFKNFGTWAGSPSFYNAAVQLRSVEEDEFVKAALFAQNVEADLSEALSFIPDISNEADSLVVREILVRLYLDAMTLVPLERDLEARAVDQLVDVAIQLKPPANSDTDSIERHKTRLRQTYSDRIGFNAYIGRLIKGGPKQ</sequence>
<dbReference type="RefSeq" id="WP_367955869.1">
    <property type="nucleotide sequence ID" value="NZ_JBDPGJ010000004.1"/>
</dbReference>
<dbReference type="PANTHER" id="PTHR31302:SF0">
    <property type="entry name" value="TRANSMEMBRANE PROTEIN WITH METALLOPHOSPHOESTERASE DOMAIN"/>
    <property type="match status" value="1"/>
</dbReference>
<dbReference type="SUPFAM" id="SSF56300">
    <property type="entry name" value="Metallo-dependent phosphatases"/>
    <property type="match status" value="1"/>
</dbReference>
<evidence type="ECO:0000313" key="3">
    <source>
        <dbReference type="Proteomes" id="UP001556692"/>
    </source>
</evidence>
<name>A0ABV3SMK6_9HYPH</name>
<accession>A0ABV3SMK6</accession>
<dbReference type="PANTHER" id="PTHR31302">
    <property type="entry name" value="TRANSMEMBRANE PROTEIN WITH METALLOPHOSPHOESTERASE DOMAIN-RELATED"/>
    <property type="match status" value="1"/>
</dbReference>
<dbReference type="Gene3D" id="3.60.21.10">
    <property type="match status" value="1"/>
</dbReference>
<organism evidence="2 3">
    <name type="scientific">Aquibium pacificus</name>
    <dbReference type="NCBI Taxonomy" id="3153579"/>
    <lineage>
        <taxon>Bacteria</taxon>
        <taxon>Pseudomonadati</taxon>
        <taxon>Pseudomonadota</taxon>
        <taxon>Alphaproteobacteria</taxon>
        <taxon>Hyphomicrobiales</taxon>
        <taxon>Phyllobacteriaceae</taxon>
        <taxon>Aquibium</taxon>
    </lineage>
</organism>
<feature type="domain" description="Calcineurin-like phosphoesterase" evidence="1">
    <location>
        <begin position="3"/>
        <end position="244"/>
    </location>
</feature>
<reference evidence="2 3" key="1">
    <citation type="submission" date="2024-05" db="EMBL/GenBank/DDBJ databases">
        <authorList>
            <person name="Jiang F."/>
        </authorList>
    </citation>
    <scope>NUCLEOTIDE SEQUENCE [LARGE SCALE GENOMIC DNA]</scope>
    <source>
        <strain evidence="2 3">LZ166</strain>
    </source>
</reference>
<dbReference type="EMBL" id="JBDPGJ010000004">
    <property type="protein sequence ID" value="MEX0408014.1"/>
    <property type="molecule type" value="Genomic_DNA"/>
</dbReference>
<proteinExistence type="predicted"/>
<dbReference type="InterPro" id="IPR051158">
    <property type="entry name" value="Metallophosphoesterase_sf"/>
</dbReference>
<dbReference type="InterPro" id="IPR029052">
    <property type="entry name" value="Metallo-depent_PP-like"/>
</dbReference>
<dbReference type="InterPro" id="IPR004843">
    <property type="entry name" value="Calcineurin-like_PHP"/>
</dbReference>
<dbReference type="Pfam" id="PF00149">
    <property type="entry name" value="Metallophos"/>
    <property type="match status" value="1"/>
</dbReference>
<keyword evidence="3" id="KW-1185">Reference proteome</keyword>
<gene>
    <name evidence="2" type="ORF">ABGN05_20350</name>
</gene>
<dbReference type="Proteomes" id="UP001556692">
    <property type="component" value="Unassembled WGS sequence"/>
</dbReference>
<comment type="caution">
    <text evidence="2">The sequence shown here is derived from an EMBL/GenBank/DDBJ whole genome shotgun (WGS) entry which is preliminary data.</text>
</comment>
<evidence type="ECO:0000313" key="2">
    <source>
        <dbReference type="EMBL" id="MEX0408014.1"/>
    </source>
</evidence>
<evidence type="ECO:0000259" key="1">
    <source>
        <dbReference type="Pfam" id="PF00149"/>
    </source>
</evidence>